<organism evidence="3">
    <name type="scientific">Guillardia theta</name>
    <name type="common">Cryptophyte</name>
    <name type="synonym">Cryptomonas phi</name>
    <dbReference type="NCBI Taxonomy" id="55529"/>
    <lineage>
        <taxon>Eukaryota</taxon>
        <taxon>Cryptophyceae</taxon>
        <taxon>Pyrenomonadales</taxon>
        <taxon>Geminigeraceae</taxon>
        <taxon>Guillardia</taxon>
    </lineage>
</organism>
<reference evidence="3" key="1">
    <citation type="submission" date="2021-01" db="EMBL/GenBank/DDBJ databases">
        <authorList>
            <person name="Corre E."/>
            <person name="Pelletier E."/>
            <person name="Niang G."/>
            <person name="Scheremetjew M."/>
            <person name="Finn R."/>
            <person name="Kale V."/>
            <person name="Holt S."/>
            <person name="Cochrane G."/>
            <person name="Meng A."/>
            <person name="Brown T."/>
            <person name="Cohen L."/>
        </authorList>
    </citation>
    <scope>NUCLEOTIDE SEQUENCE</scope>
    <source>
        <strain evidence="3">CCMP 2712</strain>
    </source>
</reference>
<feature type="compositionally biased region" description="Polar residues" evidence="1">
    <location>
        <begin position="271"/>
        <end position="287"/>
    </location>
</feature>
<feature type="compositionally biased region" description="Acidic residues" evidence="1">
    <location>
        <begin position="256"/>
        <end position="267"/>
    </location>
</feature>
<dbReference type="AlphaFoldDB" id="A0A7S4NJB9"/>
<sequence>MARRLVKHAVCCMILRALLLSSSLVVSNASNTNRLRLSTYPFQSDPTRFQNLLKATSLRWNSDDVSLSRTSVELGRKLMSELQCVAWECKPKRMTLAARVHATNHGNRIEIEYKIKQDRYKLIEYRVNYKLLESGPPTSKPPAPSDLDEDLEKDLEQCLIYFEGDLHHVKKRILTHWENLEDVCDKIARFFDPIALADFLASIPILPLGFESLVRYAVACKIVRTSRLVPSRLSVVEDVAAEAAWHQPDSSTQSDASDEEAPDEEDSQPSGSASSARKNSNIRSQSC</sequence>
<feature type="chain" id="PRO_5031343117" evidence="2">
    <location>
        <begin position="30"/>
        <end position="287"/>
    </location>
</feature>
<evidence type="ECO:0000256" key="1">
    <source>
        <dbReference type="SAM" id="MobiDB-lite"/>
    </source>
</evidence>
<evidence type="ECO:0000256" key="2">
    <source>
        <dbReference type="SAM" id="SignalP"/>
    </source>
</evidence>
<keyword evidence="2" id="KW-0732">Signal</keyword>
<name>A0A7S4NJB9_GUITH</name>
<evidence type="ECO:0000313" key="3">
    <source>
        <dbReference type="EMBL" id="CAE2291829.1"/>
    </source>
</evidence>
<accession>A0A7S4NJB9</accession>
<protein>
    <submittedName>
        <fullName evidence="3">Uncharacterized protein</fullName>
    </submittedName>
</protein>
<gene>
    <name evidence="3" type="ORF">GTHE00462_LOCUS11455</name>
</gene>
<feature type="region of interest" description="Disordered" evidence="1">
    <location>
        <begin position="243"/>
        <end position="287"/>
    </location>
</feature>
<feature type="signal peptide" evidence="2">
    <location>
        <begin position="1"/>
        <end position="29"/>
    </location>
</feature>
<dbReference type="EMBL" id="HBKN01014726">
    <property type="protein sequence ID" value="CAE2291829.1"/>
    <property type="molecule type" value="Transcribed_RNA"/>
</dbReference>
<proteinExistence type="predicted"/>